<dbReference type="OrthoDB" id="1442233at2"/>
<dbReference type="Proteomes" id="UP000236654">
    <property type="component" value="Unassembled WGS sequence"/>
</dbReference>
<protein>
    <submittedName>
        <fullName evidence="2">Uncharacterized protein</fullName>
    </submittedName>
</protein>
<evidence type="ECO:0000313" key="3">
    <source>
        <dbReference type="Proteomes" id="UP000236654"/>
    </source>
</evidence>
<proteinExistence type="predicted"/>
<accession>A0A2I0QZL6</accession>
<dbReference type="InterPro" id="IPR046595">
    <property type="entry name" value="DUF6653"/>
</dbReference>
<comment type="caution">
    <text evidence="2">The sequence shown here is derived from an EMBL/GenBank/DDBJ whole genome shotgun (WGS) entry which is preliminary data.</text>
</comment>
<gene>
    <name evidence="2" type="ORF">CW751_13140</name>
</gene>
<reference evidence="2 3" key="1">
    <citation type="submission" date="2017-12" db="EMBL/GenBank/DDBJ databases">
        <title>The draft genome sequence of Brumimicrobium saltpan LHR20.</title>
        <authorList>
            <person name="Do Z.-J."/>
            <person name="Luo H.-R."/>
        </authorList>
    </citation>
    <scope>NUCLEOTIDE SEQUENCE [LARGE SCALE GENOMIC DNA]</scope>
    <source>
        <strain evidence="2 3">LHR20</strain>
    </source>
</reference>
<evidence type="ECO:0000256" key="1">
    <source>
        <dbReference type="SAM" id="Phobius"/>
    </source>
</evidence>
<sequence>MTLERKIARAFNLTHKNWMKHSNPWSVWTRYSVLPIIIFAFWSRIWIGSWCLIPGGISLLWMFFNPVFFKAPKSTRNWASRSVMGERVFLNRDKIDIPAIHKGPIHNILNGVSSIGMVIAIWATVVYSVWGAILGIVLAYLGKSWFLDRMVWLYEDMKDNNEEYKSWDY</sequence>
<keyword evidence="3" id="KW-1185">Reference proteome</keyword>
<feature type="transmembrane region" description="Helical" evidence="1">
    <location>
        <begin position="119"/>
        <end position="141"/>
    </location>
</feature>
<evidence type="ECO:0000313" key="2">
    <source>
        <dbReference type="EMBL" id="PKR79774.1"/>
    </source>
</evidence>
<dbReference type="Pfam" id="PF20358">
    <property type="entry name" value="DUF6653"/>
    <property type="match status" value="1"/>
</dbReference>
<feature type="transmembrane region" description="Helical" evidence="1">
    <location>
        <begin position="50"/>
        <end position="69"/>
    </location>
</feature>
<dbReference type="AlphaFoldDB" id="A0A2I0QZL6"/>
<keyword evidence="1" id="KW-0812">Transmembrane</keyword>
<dbReference type="RefSeq" id="WP_101335489.1">
    <property type="nucleotide sequence ID" value="NZ_PJNI01000018.1"/>
</dbReference>
<keyword evidence="1" id="KW-1133">Transmembrane helix</keyword>
<dbReference type="EMBL" id="PJNI01000018">
    <property type="protein sequence ID" value="PKR79774.1"/>
    <property type="molecule type" value="Genomic_DNA"/>
</dbReference>
<name>A0A2I0QZL6_9FLAO</name>
<keyword evidence="1" id="KW-0472">Membrane</keyword>
<organism evidence="2 3">
    <name type="scientific">Brumimicrobium salinarum</name>
    <dbReference type="NCBI Taxonomy" id="2058658"/>
    <lineage>
        <taxon>Bacteria</taxon>
        <taxon>Pseudomonadati</taxon>
        <taxon>Bacteroidota</taxon>
        <taxon>Flavobacteriia</taxon>
        <taxon>Flavobacteriales</taxon>
        <taxon>Crocinitomicaceae</taxon>
        <taxon>Brumimicrobium</taxon>
    </lineage>
</organism>